<comment type="caution">
    <text evidence="2">The sequence shown here is derived from an EMBL/GenBank/DDBJ whole genome shotgun (WGS) entry which is preliminary data.</text>
</comment>
<accession>A0A0V0QXP1</accession>
<name>A0A0V0QXP1_PSEPJ</name>
<keyword evidence="3" id="KW-1185">Reference proteome</keyword>
<evidence type="ECO:0000313" key="3">
    <source>
        <dbReference type="Proteomes" id="UP000054937"/>
    </source>
</evidence>
<gene>
    <name evidence="2" type="ORF">PPERSA_05267</name>
</gene>
<organism evidence="2 3">
    <name type="scientific">Pseudocohnilembus persalinus</name>
    <name type="common">Ciliate</name>
    <dbReference type="NCBI Taxonomy" id="266149"/>
    <lineage>
        <taxon>Eukaryota</taxon>
        <taxon>Sar</taxon>
        <taxon>Alveolata</taxon>
        <taxon>Ciliophora</taxon>
        <taxon>Intramacronucleata</taxon>
        <taxon>Oligohymenophorea</taxon>
        <taxon>Scuticociliatia</taxon>
        <taxon>Philasterida</taxon>
        <taxon>Pseudocohnilembidae</taxon>
        <taxon>Pseudocohnilembus</taxon>
    </lineage>
</organism>
<dbReference type="EMBL" id="LDAU01000088">
    <property type="protein sequence ID" value="KRX07103.1"/>
    <property type="molecule type" value="Genomic_DNA"/>
</dbReference>
<sequence>MNSSFISDQKQINNSSFCLEDASDFNFEGTNLDSSFLNEQQQDFVENGIQNQSPLNNNTIPNHITITDTEQYSSLKKQDSFQNFQESNDIDFDFLQVQEPQQNEMTQKQIQNEKQTQKEDLNLNFQLQQKISQHDCSFDFDTIHEEKVYIPQQIQTQLNQRQQQNDNLTNQFSNQTQNSFQINDQNQSEILYSINQVQQQQYYTQNNQQNLKNLEHSNNINQNYNKISNQNYNNHYKNYHIQAEEQCNNEKLAQKYFKKLTTNYYEESSKSHDNLTRETSCTYSNSDPHFFHNNSSSNNNSSTISQQSHKQFAINHILQQQKKQEEDKQYQYQQEHYQQNNQQKQNQSNLSYFQQQQQLNEAQKPKKNGKNQIDRLKRNYIWFIYYNYSRDLQKDPNFKNSFKNQQDYFNLTKELENVEKLTSHKSLQKICQKLLKEQKTEIAEFLIHSLYYFANQEKFLKKKIKESKRVTAENKPVYLELIPKFNEEIQQVYENIFCQ</sequence>
<evidence type="ECO:0000256" key="1">
    <source>
        <dbReference type="SAM" id="MobiDB-lite"/>
    </source>
</evidence>
<feature type="region of interest" description="Disordered" evidence="1">
    <location>
        <begin position="286"/>
        <end position="349"/>
    </location>
</feature>
<proteinExistence type="predicted"/>
<feature type="compositionally biased region" description="Low complexity" evidence="1">
    <location>
        <begin position="293"/>
        <end position="302"/>
    </location>
</feature>
<feature type="compositionally biased region" description="Low complexity" evidence="1">
    <location>
        <begin position="330"/>
        <end position="349"/>
    </location>
</feature>
<reference evidence="2 3" key="1">
    <citation type="journal article" date="2015" name="Sci. Rep.">
        <title>Genome of the facultative scuticociliatosis pathogen Pseudocohnilembus persalinus provides insight into its virulence through horizontal gene transfer.</title>
        <authorList>
            <person name="Xiong J."/>
            <person name="Wang G."/>
            <person name="Cheng J."/>
            <person name="Tian M."/>
            <person name="Pan X."/>
            <person name="Warren A."/>
            <person name="Jiang C."/>
            <person name="Yuan D."/>
            <person name="Miao W."/>
        </authorList>
    </citation>
    <scope>NUCLEOTIDE SEQUENCE [LARGE SCALE GENOMIC DNA]</scope>
    <source>
        <strain evidence="2">36N120E</strain>
    </source>
</reference>
<protein>
    <submittedName>
        <fullName evidence="2">Uncharacterized protein</fullName>
    </submittedName>
</protein>
<dbReference type="Proteomes" id="UP000054937">
    <property type="component" value="Unassembled WGS sequence"/>
</dbReference>
<dbReference type="InParanoid" id="A0A0V0QXP1"/>
<evidence type="ECO:0000313" key="2">
    <source>
        <dbReference type="EMBL" id="KRX07103.1"/>
    </source>
</evidence>
<dbReference type="AlphaFoldDB" id="A0A0V0QXP1"/>
<dbReference type="OMA" id="SEQNHEN"/>